<evidence type="ECO:0000313" key="2">
    <source>
        <dbReference type="Proteomes" id="UP001234989"/>
    </source>
</evidence>
<evidence type="ECO:0000313" key="1">
    <source>
        <dbReference type="EMBL" id="WMV30684.1"/>
    </source>
</evidence>
<name>A0AAF0TSP8_SOLVR</name>
<gene>
    <name evidence="1" type="ORF">MTR67_024069</name>
</gene>
<dbReference type="AlphaFoldDB" id="A0AAF0TSP8"/>
<accession>A0AAF0TSP8</accession>
<sequence length="73" mass="8478">MIKVSNTQITHIYREANQLADFITNTIIDQEGKLQYQLFYQLPSKARGILNMDKQQISAIRIKTRKISVTNSH</sequence>
<proteinExistence type="predicted"/>
<reference evidence="1" key="1">
    <citation type="submission" date="2023-08" db="EMBL/GenBank/DDBJ databases">
        <title>A de novo genome assembly of Solanum verrucosum Schlechtendal, a Mexican diploid species geographically isolated from the other diploid A-genome species in potato relatives.</title>
        <authorList>
            <person name="Hosaka K."/>
        </authorList>
    </citation>
    <scope>NUCLEOTIDE SEQUENCE</scope>
    <source>
        <tissue evidence="1">Young leaves</tissue>
    </source>
</reference>
<organism evidence="1 2">
    <name type="scientific">Solanum verrucosum</name>
    <dbReference type="NCBI Taxonomy" id="315347"/>
    <lineage>
        <taxon>Eukaryota</taxon>
        <taxon>Viridiplantae</taxon>
        <taxon>Streptophyta</taxon>
        <taxon>Embryophyta</taxon>
        <taxon>Tracheophyta</taxon>
        <taxon>Spermatophyta</taxon>
        <taxon>Magnoliopsida</taxon>
        <taxon>eudicotyledons</taxon>
        <taxon>Gunneridae</taxon>
        <taxon>Pentapetalae</taxon>
        <taxon>asterids</taxon>
        <taxon>lamiids</taxon>
        <taxon>Solanales</taxon>
        <taxon>Solanaceae</taxon>
        <taxon>Solanoideae</taxon>
        <taxon>Solaneae</taxon>
        <taxon>Solanum</taxon>
    </lineage>
</organism>
<keyword evidence="2" id="KW-1185">Reference proteome</keyword>
<protein>
    <recommendedName>
        <fullName evidence="3">RNase H type-1 domain-containing protein</fullName>
    </recommendedName>
</protein>
<dbReference type="EMBL" id="CP133616">
    <property type="protein sequence ID" value="WMV30684.1"/>
    <property type="molecule type" value="Genomic_DNA"/>
</dbReference>
<dbReference type="Proteomes" id="UP001234989">
    <property type="component" value="Chromosome 5"/>
</dbReference>
<evidence type="ECO:0008006" key="3">
    <source>
        <dbReference type="Google" id="ProtNLM"/>
    </source>
</evidence>